<dbReference type="InterPro" id="IPR013249">
    <property type="entry name" value="RNA_pol_sigma70_r4_t2"/>
</dbReference>
<keyword evidence="4 6" id="KW-0238">DNA-binding</keyword>
<keyword evidence="3 6" id="KW-0731">Sigma factor</keyword>
<evidence type="ECO:0000256" key="1">
    <source>
        <dbReference type="ARBA" id="ARBA00010641"/>
    </source>
</evidence>
<dbReference type="Proteomes" id="UP000188597">
    <property type="component" value="Unassembled WGS sequence"/>
</dbReference>
<dbReference type="NCBIfam" id="TIGR02937">
    <property type="entry name" value="sigma70-ECF"/>
    <property type="match status" value="1"/>
</dbReference>
<evidence type="ECO:0000256" key="5">
    <source>
        <dbReference type="ARBA" id="ARBA00023163"/>
    </source>
</evidence>
<proteinExistence type="inferred from homology"/>
<evidence type="ECO:0000313" key="10">
    <source>
        <dbReference type="Proteomes" id="UP000188597"/>
    </source>
</evidence>
<dbReference type="Pfam" id="PF04542">
    <property type="entry name" value="Sigma70_r2"/>
    <property type="match status" value="1"/>
</dbReference>
<name>A0A1V3GB77_9BACL</name>
<dbReference type="RefSeq" id="WP_077359483.1">
    <property type="nucleotide sequence ID" value="NZ_MQMF01000001.1"/>
</dbReference>
<gene>
    <name evidence="9" type="ORF">UN64_02315</name>
</gene>
<dbReference type="SUPFAM" id="SSF88659">
    <property type="entry name" value="Sigma3 and sigma4 domains of RNA polymerase sigma factors"/>
    <property type="match status" value="1"/>
</dbReference>
<dbReference type="EMBL" id="MQMF01000001">
    <property type="protein sequence ID" value="OOE14067.1"/>
    <property type="molecule type" value="Genomic_DNA"/>
</dbReference>
<keyword evidence="5 6" id="KW-0804">Transcription</keyword>
<protein>
    <recommendedName>
        <fullName evidence="6">RNA polymerase sigma factor</fullName>
    </recommendedName>
</protein>
<dbReference type="Gene3D" id="1.10.10.10">
    <property type="entry name" value="Winged helix-like DNA-binding domain superfamily/Winged helix DNA-binding domain"/>
    <property type="match status" value="1"/>
</dbReference>
<dbReference type="Pfam" id="PF08281">
    <property type="entry name" value="Sigma70_r4_2"/>
    <property type="match status" value="1"/>
</dbReference>
<dbReference type="AlphaFoldDB" id="A0A1V3GB77"/>
<organism evidence="9 10">
    <name type="scientific">Fictibacillus arsenicus</name>
    <dbReference type="NCBI Taxonomy" id="255247"/>
    <lineage>
        <taxon>Bacteria</taxon>
        <taxon>Bacillati</taxon>
        <taxon>Bacillota</taxon>
        <taxon>Bacilli</taxon>
        <taxon>Bacillales</taxon>
        <taxon>Fictibacillaceae</taxon>
        <taxon>Fictibacillus</taxon>
    </lineage>
</organism>
<sequence length="186" mass="21692">MELKNIKNSVGIAGKEKIIKDYLRDYGENILRLAYSYVKDQTKAEDILQETMLTVYLQLNTLREGAALKSWIYRIAINKCKDYLKSRQYRQFKLSKILHLNIASPEKSVELKLVIKDENEILATELFRLKSKYREVIILHYYEQLTLEEIGTILGIKPGTVKSRLHYGRQLLRNALEGSVGKHYGR</sequence>
<reference evidence="9 10" key="1">
    <citation type="submission" date="2016-11" db="EMBL/GenBank/DDBJ databases">
        <authorList>
            <person name="Jaros S."/>
            <person name="Januszkiewicz K."/>
            <person name="Wedrychowicz H."/>
        </authorList>
    </citation>
    <scope>NUCLEOTIDE SEQUENCE [LARGE SCALE GENOMIC DNA]</scope>
    <source>
        <strain evidence="9 10">Con a/3</strain>
    </source>
</reference>
<evidence type="ECO:0000256" key="2">
    <source>
        <dbReference type="ARBA" id="ARBA00023015"/>
    </source>
</evidence>
<dbReference type="InterPro" id="IPR039425">
    <property type="entry name" value="RNA_pol_sigma-70-like"/>
</dbReference>
<dbReference type="InterPro" id="IPR036388">
    <property type="entry name" value="WH-like_DNA-bd_sf"/>
</dbReference>
<dbReference type="InterPro" id="IPR013324">
    <property type="entry name" value="RNA_pol_sigma_r3/r4-like"/>
</dbReference>
<dbReference type="GO" id="GO:0003677">
    <property type="term" value="F:DNA binding"/>
    <property type="evidence" value="ECO:0007669"/>
    <property type="project" value="UniProtKB-KW"/>
</dbReference>
<dbReference type="PANTHER" id="PTHR43133">
    <property type="entry name" value="RNA POLYMERASE ECF-TYPE SIGMA FACTO"/>
    <property type="match status" value="1"/>
</dbReference>
<comment type="similarity">
    <text evidence="1 6">Belongs to the sigma-70 factor family. ECF subfamily.</text>
</comment>
<dbReference type="InterPro" id="IPR013325">
    <property type="entry name" value="RNA_pol_sigma_r2"/>
</dbReference>
<dbReference type="GO" id="GO:0006950">
    <property type="term" value="P:response to stress"/>
    <property type="evidence" value="ECO:0007669"/>
    <property type="project" value="UniProtKB-ARBA"/>
</dbReference>
<dbReference type="Gene3D" id="1.10.1740.10">
    <property type="match status" value="1"/>
</dbReference>
<dbReference type="GO" id="GO:0016987">
    <property type="term" value="F:sigma factor activity"/>
    <property type="evidence" value="ECO:0007669"/>
    <property type="project" value="UniProtKB-KW"/>
</dbReference>
<comment type="caution">
    <text evidence="9">The sequence shown here is derived from an EMBL/GenBank/DDBJ whole genome shotgun (WGS) entry which is preliminary data.</text>
</comment>
<dbReference type="PANTHER" id="PTHR43133:SF60">
    <property type="entry name" value="RNA POLYMERASE SIGMA FACTOR SIGV"/>
    <property type="match status" value="1"/>
</dbReference>
<evidence type="ECO:0000313" key="9">
    <source>
        <dbReference type="EMBL" id="OOE14067.1"/>
    </source>
</evidence>
<dbReference type="PROSITE" id="PS01063">
    <property type="entry name" value="SIGMA70_ECF"/>
    <property type="match status" value="1"/>
</dbReference>
<dbReference type="InterPro" id="IPR000838">
    <property type="entry name" value="RNA_pol_sigma70_ECF_CS"/>
</dbReference>
<dbReference type="CDD" id="cd06171">
    <property type="entry name" value="Sigma70_r4"/>
    <property type="match status" value="1"/>
</dbReference>
<evidence type="ECO:0000256" key="4">
    <source>
        <dbReference type="ARBA" id="ARBA00023125"/>
    </source>
</evidence>
<keyword evidence="2 6" id="KW-0805">Transcription regulation</keyword>
<accession>A0A1V3GB77</accession>
<evidence type="ECO:0000256" key="3">
    <source>
        <dbReference type="ARBA" id="ARBA00023082"/>
    </source>
</evidence>
<dbReference type="InterPro" id="IPR007627">
    <property type="entry name" value="RNA_pol_sigma70_r2"/>
</dbReference>
<dbReference type="OrthoDB" id="9782703at2"/>
<feature type="domain" description="RNA polymerase sigma factor 70 region 4 type 2" evidence="8">
    <location>
        <begin position="128"/>
        <end position="171"/>
    </location>
</feature>
<evidence type="ECO:0000259" key="8">
    <source>
        <dbReference type="Pfam" id="PF08281"/>
    </source>
</evidence>
<dbReference type="SUPFAM" id="SSF88946">
    <property type="entry name" value="Sigma2 domain of RNA polymerase sigma factors"/>
    <property type="match status" value="1"/>
</dbReference>
<feature type="domain" description="RNA polymerase sigma-70 region 2" evidence="7">
    <location>
        <begin position="24"/>
        <end position="88"/>
    </location>
</feature>
<evidence type="ECO:0000256" key="6">
    <source>
        <dbReference type="RuleBase" id="RU000716"/>
    </source>
</evidence>
<evidence type="ECO:0000259" key="7">
    <source>
        <dbReference type="Pfam" id="PF04542"/>
    </source>
</evidence>
<dbReference type="GO" id="GO:0006352">
    <property type="term" value="P:DNA-templated transcription initiation"/>
    <property type="evidence" value="ECO:0007669"/>
    <property type="project" value="InterPro"/>
</dbReference>
<dbReference type="InterPro" id="IPR014284">
    <property type="entry name" value="RNA_pol_sigma-70_dom"/>
</dbReference>